<evidence type="ECO:0008006" key="4">
    <source>
        <dbReference type="Google" id="ProtNLM"/>
    </source>
</evidence>
<organism evidence="2 3">
    <name type="scientific">Shewanella gelidii</name>
    <dbReference type="NCBI Taxonomy" id="1642821"/>
    <lineage>
        <taxon>Bacteria</taxon>
        <taxon>Pseudomonadati</taxon>
        <taxon>Pseudomonadota</taxon>
        <taxon>Gammaproteobacteria</taxon>
        <taxon>Alteromonadales</taxon>
        <taxon>Shewanellaceae</taxon>
        <taxon>Shewanella</taxon>
    </lineage>
</organism>
<name>A0A917NCU0_9GAMM</name>
<evidence type="ECO:0000313" key="3">
    <source>
        <dbReference type="Proteomes" id="UP000613743"/>
    </source>
</evidence>
<evidence type="ECO:0000256" key="1">
    <source>
        <dbReference type="SAM" id="SignalP"/>
    </source>
</evidence>
<comment type="caution">
    <text evidence="2">The sequence shown here is derived from an EMBL/GenBank/DDBJ whole genome shotgun (WGS) entry which is preliminary data.</text>
</comment>
<feature type="signal peptide" evidence="1">
    <location>
        <begin position="1"/>
        <end position="24"/>
    </location>
</feature>
<accession>A0A917NCU0</accession>
<keyword evidence="3" id="KW-1185">Reference proteome</keyword>
<reference evidence="2" key="1">
    <citation type="journal article" date="2014" name="Int. J. Syst. Evol. Microbiol.">
        <title>Complete genome sequence of Corynebacterium casei LMG S-19264T (=DSM 44701T), isolated from a smear-ripened cheese.</title>
        <authorList>
            <consortium name="US DOE Joint Genome Institute (JGI-PGF)"/>
            <person name="Walter F."/>
            <person name="Albersmeier A."/>
            <person name="Kalinowski J."/>
            <person name="Ruckert C."/>
        </authorList>
    </citation>
    <scope>NUCLEOTIDE SEQUENCE</scope>
    <source>
        <strain evidence="2">JCM 30804</strain>
    </source>
</reference>
<dbReference type="Proteomes" id="UP000613743">
    <property type="component" value="Unassembled WGS sequence"/>
</dbReference>
<protein>
    <recommendedName>
        <fullName evidence="4">DUF4097 domain-containing protein</fullName>
    </recommendedName>
</protein>
<proteinExistence type="predicted"/>
<dbReference type="AlphaFoldDB" id="A0A917NCU0"/>
<evidence type="ECO:0000313" key="2">
    <source>
        <dbReference type="EMBL" id="GGI89534.1"/>
    </source>
</evidence>
<dbReference type="EMBL" id="BMPZ01000010">
    <property type="protein sequence ID" value="GGI89534.1"/>
    <property type="molecule type" value="Genomic_DNA"/>
</dbReference>
<sequence length="232" mass="24048">MKLKLAAVALTSLFMGGCIINVNATDSGPLEHEQRTLTLTAAEASQLIATTEAGSLQIEGRDHIDQVIVTADIHYYDLDDVQLTLKQSADTIKLNAGFDSSFSMGNSPYINLTVQVPSHLKLNIDDGSGSIQVVGMNSDITIEDGSGSIEVQGGKTIAIDDGSGSIRVRQVSGDVNIQDGSGSLSVHNAQGLVTIDDGSGSIDVEHAGGLHIIESGSGSLSFDHISGAVSID</sequence>
<gene>
    <name evidence="2" type="ORF">GCM10009332_28660</name>
</gene>
<feature type="chain" id="PRO_5036698509" description="DUF4097 domain-containing protein" evidence="1">
    <location>
        <begin position="25"/>
        <end position="232"/>
    </location>
</feature>
<dbReference type="PROSITE" id="PS51257">
    <property type="entry name" value="PROKAR_LIPOPROTEIN"/>
    <property type="match status" value="1"/>
</dbReference>
<reference evidence="2" key="2">
    <citation type="submission" date="2020-09" db="EMBL/GenBank/DDBJ databases">
        <authorList>
            <person name="Sun Q."/>
            <person name="Ohkuma M."/>
        </authorList>
    </citation>
    <scope>NUCLEOTIDE SEQUENCE</scope>
    <source>
        <strain evidence="2">JCM 30804</strain>
    </source>
</reference>
<keyword evidence="1" id="KW-0732">Signal</keyword>
<dbReference type="RefSeq" id="WP_188922170.1">
    <property type="nucleotide sequence ID" value="NZ_BMPZ01000010.1"/>
</dbReference>